<evidence type="ECO:0000256" key="3">
    <source>
        <dbReference type="ARBA" id="ARBA00038050"/>
    </source>
</evidence>
<dbReference type="PANTHER" id="PTHR12649">
    <property type="entry name" value="PEPTIDYL-TRNA HYDROLASE 2"/>
    <property type="match status" value="1"/>
</dbReference>
<dbReference type="SMART" id="SM00165">
    <property type="entry name" value="UBA"/>
    <property type="match status" value="1"/>
</dbReference>
<dbReference type="CDD" id="cd02430">
    <property type="entry name" value="PTH2"/>
    <property type="match status" value="1"/>
</dbReference>
<dbReference type="PANTHER" id="PTHR12649:SF29">
    <property type="entry name" value="AMINOACYL-TRNA HYDROLASE"/>
    <property type="match status" value="1"/>
</dbReference>
<dbReference type="InterPro" id="IPR015940">
    <property type="entry name" value="UBA"/>
</dbReference>
<dbReference type="Pfam" id="PF01981">
    <property type="entry name" value="PTH2"/>
    <property type="match status" value="1"/>
</dbReference>
<gene>
    <name evidence="6" type="ORF">GHT06_018369</name>
</gene>
<comment type="catalytic activity">
    <reaction evidence="4">
        <text>an N-acyl-L-alpha-aminoacyl-tRNA + H2O = an N-acyl-L-amino acid + a tRNA + H(+)</text>
        <dbReference type="Rhea" id="RHEA:54448"/>
        <dbReference type="Rhea" id="RHEA-COMP:10123"/>
        <dbReference type="Rhea" id="RHEA-COMP:13883"/>
        <dbReference type="ChEBI" id="CHEBI:15377"/>
        <dbReference type="ChEBI" id="CHEBI:15378"/>
        <dbReference type="ChEBI" id="CHEBI:59874"/>
        <dbReference type="ChEBI" id="CHEBI:78442"/>
        <dbReference type="ChEBI" id="CHEBI:138191"/>
        <dbReference type="EC" id="3.1.1.29"/>
    </reaction>
</comment>
<dbReference type="SUPFAM" id="SSF102462">
    <property type="entry name" value="Peptidyl-tRNA hydrolase II"/>
    <property type="match status" value="1"/>
</dbReference>
<dbReference type="AlphaFoldDB" id="A0AAD5KMG4"/>
<dbReference type="InterPro" id="IPR002833">
    <property type="entry name" value="PTH2"/>
</dbReference>
<protein>
    <recommendedName>
        <fullName evidence="1">peptidyl-tRNA hydrolase</fullName>
        <ecNumber evidence="1">3.1.1.29</ecNumber>
    </recommendedName>
</protein>
<sequence>MWKPNEDFVSILLSMGISRNVAERALLNTGNTSAEMAAAWIFDHPDRTLPELPLTAEEIANLSDLPPQENMIDENGEEDEEDDVLPEGYDGPYKMVFVVNMSLGMGVGKIAAQVAHAALGLHRELIDKEMEDNKECGALTCWEDYDGERKIALKGESQEHLLDLLKQAKEAGLSHYLVSDAGHTQVAPGSNTVLSIFGKESDVNLITGKLKLL</sequence>
<dbReference type="FunFam" id="3.40.1490.10:FF:000002">
    <property type="entry name" value="Peptidyl-tRNA hydrolase 2, mitochondrial"/>
    <property type="match status" value="1"/>
</dbReference>
<evidence type="ECO:0000259" key="5">
    <source>
        <dbReference type="PROSITE" id="PS50030"/>
    </source>
</evidence>
<dbReference type="InterPro" id="IPR023476">
    <property type="entry name" value="Pep_tRNA_hydro_II_dom_sf"/>
</dbReference>
<dbReference type="Gene3D" id="1.10.8.10">
    <property type="entry name" value="DNA helicase RuvA subunit, C-terminal domain"/>
    <property type="match status" value="1"/>
</dbReference>
<proteinExistence type="inferred from homology"/>
<dbReference type="EC" id="3.1.1.29" evidence="1"/>
<dbReference type="Proteomes" id="UP000820818">
    <property type="component" value="Linkage Group LG7"/>
</dbReference>
<dbReference type="Pfam" id="PF22562">
    <property type="entry name" value="UBA_7"/>
    <property type="match status" value="1"/>
</dbReference>
<dbReference type="GO" id="GO:0005829">
    <property type="term" value="C:cytosol"/>
    <property type="evidence" value="ECO:0007669"/>
    <property type="project" value="TreeGrafter"/>
</dbReference>
<name>A0AAD5KMG4_9CRUS</name>
<keyword evidence="7" id="KW-1185">Reference proteome</keyword>
<organism evidence="6 7">
    <name type="scientific">Daphnia sinensis</name>
    <dbReference type="NCBI Taxonomy" id="1820382"/>
    <lineage>
        <taxon>Eukaryota</taxon>
        <taxon>Metazoa</taxon>
        <taxon>Ecdysozoa</taxon>
        <taxon>Arthropoda</taxon>
        <taxon>Crustacea</taxon>
        <taxon>Branchiopoda</taxon>
        <taxon>Diplostraca</taxon>
        <taxon>Cladocera</taxon>
        <taxon>Anomopoda</taxon>
        <taxon>Daphniidae</taxon>
        <taxon>Daphnia</taxon>
        <taxon>Daphnia similis group</taxon>
    </lineage>
</organism>
<accession>A0AAD5KMG4</accession>
<feature type="domain" description="UBA" evidence="5">
    <location>
        <begin position="3"/>
        <end position="44"/>
    </location>
</feature>
<dbReference type="GO" id="GO:0004045">
    <property type="term" value="F:peptidyl-tRNA hydrolase activity"/>
    <property type="evidence" value="ECO:0007669"/>
    <property type="project" value="UniProtKB-EC"/>
</dbReference>
<evidence type="ECO:0000313" key="7">
    <source>
        <dbReference type="Proteomes" id="UP000820818"/>
    </source>
</evidence>
<evidence type="ECO:0000313" key="6">
    <source>
        <dbReference type="EMBL" id="KAI9555852.1"/>
    </source>
</evidence>
<evidence type="ECO:0000256" key="4">
    <source>
        <dbReference type="ARBA" id="ARBA00048707"/>
    </source>
</evidence>
<evidence type="ECO:0000256" key="2">
    <source>
        <dbReference type="ARBA" id="ARBA00022801"/>
    </source>
</evidence>
<dbReference type="InterPro" id="IPR009060">
    <property type="entry name" value="UBA-like_sf"/>
</dbReference>
<dbReference type="CDD" id="cd14296">
    <property type="entry name" value="UBA1_scUBP14_like"/>
    <property type="match status" value="1"/>
</dbReference>
<keyword evidence="2" id="KW-0378">Hydrolase</keyword>
<comment type="caution">
    <text evidence="6">The sequence shown here is derived from an EMBL/GenBank/DDBJ whole genome shotgun (WGS) entry which is preliminary data.</text>
</comment>
<dbReference type="NCBIfam" id="TIGR00283">
    <property type="entry name" value="arch_pth2"/>
    <property type="match status" value="1"/>
</dbReference>
<dbReference type="PROSITE" id="PS50030">
    <property type="entry name" value="UBA"/>
    <property type="match status" value="1"/>
</dbReference>
<evidence type="ECO:0000256" key="1">
    <source>
        <dbReference type="ARBA" id="ARBA00013260"/>
    </source>
</evidence>
<dbReference type="Gene3D" id="3.40.1490.10">
    <property type="entry name" value="Bit1"/>
    <property type="match status" value="1"/>
</dbReference>
<dbReference type="SUPFAM" id="SSF46934">
    <property type="entry name" value="UBA-like"/>
    <property type="match status" value="1"/>
</dbReference>
<comment type="similarity">
    <text evidence="3">Belongs to the PTH2 family.</text>
</comment>
<reference evidence="6 7" key="1">
    <citation type="submission" date="2022-05" db="EMBL/GenBank/DDBJ databases">
        <title>A multi-omics perspective on studying reproductive biology in Daphnia sinensis.</title>
        <authorList>
            <person name="Jia J."/>
        </authorList>
    </citation>
    <scope>NUCLEOTIDE SEQUENCE [LARGE SCALE GENOMIC DNA]</scope>
    <source>
        <strain evidence="6 7">WSL</strain>
    </source>
</reference>
<dbReference type="EMBL" id="WJBH02000007">
    <property type="protein sequence ID" value="KAI9555852.1"/>
    <property type="molecule type" value="Genomic_DNA"/>
</dbReference>